<feature type="non-terminal residue" evidence="3">
    <location>
        <position position="81"/>
    </location>
</feature>
<keyword evidence="4" id="KW-1185">Reference proteome</keyword>
<keyword evidence="2" id="KW-0812">Transmembrane</keyword>
<feature type="region of interest" description="Disordered" evidence="1">
    <location>
        <begin position="1"/>
        <end position="39"/>
    </location>
</feature>
<dbReference type="AlphaFoldDB" id="A0A0L0F036"/>
<sequence length="81" mass="9313">QKSAPAHGMGRPHRNRTGQDQPSHSQRTTRYEGTRHRPHGHTWGLFCWSGTDGLYMGFLWALYGLSMGYTWALYGLLWAIH</sequence>
<keyword evidence="2" id="KW-0472">Membrane</keyword>
<dbReference type="GeneID" id="25917925"/>
<dbReference type="RefSeq" id="XP_014143959.1">
    <property type="nucleotide sequence ID" value="XM_014288484.1"/>
</dbReference>
<evidence type="ECO:0000313" key="4">
    <source>
        <dbReference type="Proteomes" id="UP000054560"/>
    </source>
</evidence>
<keyword evidence="2" id="KW-1133">Transmembrane helix</keyword>
<dbReference type="EMBL" id="KQ252291">
    <property type="protein sequence ID" value="KNC70057.1"/>
    <property type="molecule type" value="Genomic_DNA"/>
</dbReference>
<feature type="transmembrane region" description="Helical" evidence="2">
    <location>
        <begin position="58"/>
        <end position="80"/>
    </location>
</feature>
<reference evidence="3 4" key="1">
    <citation type="submission" date="2011-02" db="EMBL/GenBank/DDBJ databases">
        <title>The Genome Sequence of Sphaeroforma arctica JP610.</title>
        <authorList>
            <consortium name="The Broad Institute Genome Sequencing Platform"/>
            <person name="Russ C."/>
            <person name="Cuomo C."/>
            <person name="Young S.K."/>
            <person name="Zeng Q."/>
            <person name="Gargeya S."/>
            <person name="Alvarado L."/>
            <person name="Berlin A."/>
            <person name="Chapman S.B."/>
            <person name="Chen Z."/>
            <person name="Freedman E."/>
            <person name="Gellesch M."/>
            <person name="Goldberg J."/>
            <person name="Griggs A."/>
            <person name="Gujja S."/>
            <person name="Heilman E."/>
            <person name="Heiman D."/>
            <person name="Howarth C."/>
            <person name="Mehta T."/>
            <person name="Neiman D."/>
            <person name="Pearson M."/>
            <person name="Roberts A."/>
            <person name="Saif S."/>
            <person name="Shea T."/>
            <person name="Shenoy N."/>
            <person name="Sisk P."/>
            <person name="Stolte C."/>
            <person name="Sykes S."/>
            <person name="White J."/>
            <person name="Yandava C."/>
            <person name="Burger G."/>
            <person name="Gray M.W."/>
            <person name="Holland P.W.H."/>
            <person name="King N."/>
            <person name="Lang F.B.F."/>
            <person name="Roger A.J."/>
            <person name="Ruiz-Trillo I."/>
            <person name="Haas B."/>
            <person name="Nusbaum C."/>
            <person name="Birren B."/>
        </authorList>
    </citation>
    <scope>NUCLEOTIDE SEQUENCE [LARGE SCALE GENOMIC DNA]</scope>
    <source>
        <strain evidence="3 4">JP610</strain>
    </source>
</reference>
<feature type="compositionally biased region" description="Polar residues" evidence="1">
    <location>
        <begin position="18"/>
        <end position="28"/>
    </location>
</feature>
<accession>A0A0L0F036</accession>
<organism evidence="3 4">
    <name type="scientific">Sphaeroforma arctica JP610</name>
    <dbReference type="NCBI Taxonomy" id="667725"/>
    <lineage>
        <taxon>Eukaryota</taxon>
        <taxon>Ichthyosporea</taxon>
        <taxon>Ichthyophonida</taxon>
        <taxon>Sphaeroforma</taxon>
    </lineage>
</organism>
<protein>
    <submittedName>
        <fullName evidence="3">Uncharacterized protein</fullName>
    </submittedName>
</protein>
<gene>
    <name evidence="3" type="ORF">SARC_17421</name>
</gene>
<name>A0A0L0F036_9EUKA</name>
<evidence type="ECO:0000313" key="3">
    <source>
        <dbReference type="EMBL" id="KNC70057.1"/>
    </source>
</evidence>
<evidence type="ECO:0000256" key="1">
    <source>
        <dbReference type="SAM" id="MobiDB-lite"/>
    </source>
</evidence>
<dbReference type="Proteomes" id="UP000054560">
    <property type="component" value="Unassembled WGS sequence"/>
</dbReference>
<proteinExistence type="predicted"/>
<evidence type="ECO:0000256" key="2">
    <source>
        <dbReference type="SAM" id="Phobius"/>
    </source>
</evidence>
<feature type="non-terminal residue" evidence="3">
    <location>
        <position position="1"/>
    </location>
</feature>